<dbReference type="Pfam" id="PF00107">
    <property type="entry name" value="ADH_zinc_N"/>
    <property type="match status" value="1"/>
</dbReference>
<dbReference type="PROSITE" id="PS00059">
    <property type="entry name" value="ADH_ZINC"/>
    <property type="match status" value="1"/>
</dbReference>
<dbReference type="Proteomes" id="UP000234239">
    <property type="component" value="Unassembled WGS sequence"/>
</dbReference>
<dbReference type="OrthoDB" id="9806940at2"/>
<proteinExistence type="inferred from homology"/>
<dbReference type="AlphaFoldDB" id="A0A0X8FAW3"/>
<dbReference type="RefSeq" id="WP_067972958.1">
    <property type="nucleotide sequence ID" value="NZ_CAJHKM010000004.1"/>
</dbReference>
<evidence type="ECO:0000256" key="3">
    <source>
        <dbReference type="ARBA" id="ARBA00022833"/>
    </source>
</evidence>
<accession>A0A0X8FAW3</accession>
<evidence type="ECO:0000256" key="1">
    <source>
        <dbReference type="ARBA" id="ARBA00001947"/>
    </source>
</evidence>
<dbReference type="EMBL" id="PKGY01000003">
    <property type="protein sequence ID" value="PKZ21470.1"/>
    <property type="molecule type" value="Genomic_DNA"/>
</dbReference>
<evidence type="ECO:0000259" key="7">
    <source>
        <dbReference type="Pfam" id="PF00107"/>
    </source>
</evidence>
<keyword evidence="4 10" id="KW-0560">Oxidoreductase</keyword>
<evidence type="ECO:0000256" key="6">
    <source>
        <dbReference type="RuleBase" id="RU361277"/>
    </source>
</evidence>
<dbReference type="EMBL" id="CP014160">
    <property type="protein sequence ID" value="AMB93799.1"/>
    <property type="molecule type" value="Genomic_DNA"/>
</dbReference>
<dbReference type="KEGG" id="asan:AWM72_03030"/>
<protein>
    <submittedName>
        <fullName evidence="9 10">S-(Hydroxymethyl)glutathione dehydrogenase</fullName>
        <ecNumber evidence="10">1.1.1.284</ecNumber>
    </submittedName>
</protein>
<dbReference type="Gene3D" id="3.90.180.10">
    <property type="entry name" value="Medium-chain alcohol dehydrogenases, catalytic domain"/>
    <property type="match status" value="1"/>
</dbReference>
<reference evidence="9 11" key="1">
    <citation type="journal article" date="2016" name="Genome Announc.">
        <title>Complete Genome Sequences of Aerococcus christensenii CCUG 28831T, Aerococcus sanguinicola CCUG 43001T, Aerococcus urinae CCUG 36881T, Aerococcus urinaeequi CCUG 28094T, Aerococcus urinaehominis CCUG 42038 BT, and Aerococcus viridans CCUG 4311T.</title>
        <authorList>
            <person name="Carkaci D."/>
            <person name="Dargis R."/>
            <person name="Nielsen X.C."/>
            <person name="Skovgaard O."/>
            <person name="Fuursted K."/>
            <person name="Christensen J.J."/>
        </authorList>
    </citation>
    <scope>NUCLEOTIDE SEQUENCE [LARGE SCALE GENOMIC DNA]</scope>
    <source>
        <strain evidence="9 11">CCUG43001</strain>
    </source>
</reference>
<dbReference type="PANTHER" id="PTHR43880:SF12">
    <property type="entry name" value="ALCOHOL DEHYDROGENASE CLASS-3"/>
    <property type="match status" value="1"/>
</dbReference>
<dbReference type="FunFam" id="3.40.50.720:FF:000003">
    <property type="entry name" value="S-(hydroxymethyl)glutathione dehydrogenase"/>
    <property type="match status" value="1"/>
</dbReference>
<dbReference type="InterPro" id="IPR013149">
    <property type="entry name" value="ADH-like_C"/>
</dbReference>
<dbReference type="InterPro" id="IPR036291">
    <property type="entry name" value="NAD(P)-bd_dom_sf"/>
</dbReference>
<dbReference type="PANTHER" id="PTHR43880">
    <property type="entry name" value="ALCOHOL DEHYDROGENASE"/>
    <property type="match status" value="1"/>
</dbReference>
<comment type="cofactor">
    <cofactor evidence="1 6">
        <name>Zn(2+)</name>
        <dbReference type="ChEBI" id="CHEBI:29105"/>
    </cofactor>
</comment>
<dbReference type="Proteomes" id="UP000069912">
    <property type="component" value="Chromosome"/>
</dbReference>
<evidence type="ECO:0000313" key="11">
    <source>
        <dbReference type="Proteomes" id="UP000069912"/>
    </source>
</evidence>
<name>A0A0X8FAW3_9LACT</name>
<reference evidence="11" key="2">
    <citation type="submission" date="2016-01" db="EMBL/GenBank/DDBJ databases">
        <title>Six Aerococcus type strain genome sequencing and assembly using PacBio and Illumina Hiseq.</title>
        <authorList>
            <person name="Carkaci D."/>
            <person name="Dargis R."/>
            <person name="Nielsen X.C."/>
            <person name="Skovgaard O."/>
            <person name="Fuursted K."/>
            <person name="Christensen J.J."/>
        </authorList>
    </citation>
    <scope>NUCLEOTIDE SEQUENCE [LARGE SCALE GENOMIC DNA]</scope>
    <source>
        <strain evidence="11">CCUG43001</strain>
    </source>
</reference>
<dbReference type="Pfam" id="PF08240">
    <property type="entry name" value="ADH_N"/>
    <property type="match status" value="1"/>
</dbReference>
<evidence type="ECO:0000256" key="2">
    <source>
        <dbReference type="ARBA" id="ARBA00022723"/>
    </source>
</evidence>
<feature type="domain" description="Alcohol dehydrogenase-like N-terminal" evidence="8">
    <location>
        <begin position="26"/>
        <end position="153"/>
    </location>
</feature>
<dbReference type="InterPro" id="IPR011032">
    <property type="entry name" value="GroES-like_sf"/>
</dbReference>
<dbReference type="FunFam" id="3.90.180.10:FF:000067">
    <property type="entry name" value="alcohol dehydrogenase 1-like isoform X1"/>
    <property type="match status" value="1"/>
</dbReference>
<gene>
    <name evidence="9" type="ORF">AWM72_03030</name>
    <name evidence="10" type="ORF">CYJ28_06065</name>
</gene>
<dbReference type="GO" id="GO:0008270">
    <property type="term" value="F:zinc ion binding"/>
    <property type="evidence" value="ECO:0007669"/>
    <property type="project" value="InterPro"/>
</dbReference>
<organism evidence="9 11">
    <name type="scientific">Aerococcus sanguinicola</name>
    <dbReference type="NCBI Taxonomy" id="119206"/>
    <lineage>
        <taxon>Bacteria</taxon>
        <taxon>Bacillati</taxon>
        <taxon>Bacillota</taxon>
        <taxon>Bacilli</taxon>
        <taxon>Lactobacillales</taxon>
        <taxon>Aerococcaceae</taxon>
        <taxon>Aerococcus</taxon>
    </lineage>
</organism>
<feature type="domain" description="Alcohol dehydrogenase-like C-terminal" evidence="7">
    <location>
        <begin position="196"/>
        <end position="318"/>
    </location>
</feature>
<evidence type="ECO:0000256" key="5">
    <source>
        <dbReference type="ARBA" id="ARBA00023027"/>
    </source>
</evidence>
<keyword evidence="2 6" id="KW-0479">Metal-binding</keyword>
<evidence type="ECO:0000313" key="9">
    <source>
        <dbReference type="EMBL" id="AMB93799.1"/>
    </source>
</evidence>
<evidence type="ECO:0000259" key="8">
    <source>
        <dbReference type="Pfam" id="PF08240"/>
    </source>
</evidence>
<dbReference type="SUPFAM" id="SSF51735">
    <property type="entry name" value="NAD(P)-binding Rossmann-fold domains"/>
    <property type="match status" value="1"/>
</dbReference>
<keyword evidence="11" id="KW-1185">Reference proteome</keyword>
<keyword evidence="5" id="KW-0520">NAD</keyword>
<dbReference type="GeneID" id="92903042"/>
<dbReference type="GO" id="GO:0051903">
    <property type="term" value="F:S-(hydroxymethyl)glutathione dehydrogenase [NAD(P)+] activity"/>
    <property type="evidence" value="ECO:0007669"/>
    <property type="project" value="UniProtKB-EC"/>
</dbReference>
<keyword evidence="3 6" id="KW-0862">Zinc</keyword>
<dbReference type="SUPFAM" id="SSF50129">
    <property type="entry name" value="GroES-like"/>
    <property type="match status" value="1"/>
</dbReference>
<dbReference type="InterPro" id="IPR002328">
    <property type="entry name" value="ADH_Zn_CS"/>
</dbReference>
<dbReference type="GO" id="GO:0046294">
    <property type="term" value="P:formaldehyde catabolic process"/>
    <property type="evidence" value="ECO:0007669"/>
    <property type="project" value="TreeGrafter"/>
</dbReference>
<dbReference type="InterPro" id="IPR013154">
    <property type="entry name" value="ADH-like_N"/>
</dbReference>
<evidence type="ECO:0000313" key="12">
    <source>
        <dbReference type="Proteomes" id="UP000234239"/>
    </source>
</evidence>
<dbReference type="Gene3D" id="3.40.50.720">
    <property type="entry name" value="NAD(P)-binding Rossmann-like Domain"/>
    <property type="match status" value="1"/>
</dbReference>
<evidence type="ECO:0000256" key="4">
    <source>
        <dbReference type="ARBA" id="ARBA00023002"/>
    </source>
</evidence>
<evidence type="ECO:0000313" key="10">
    <source>
        <dbReference type="EMBL" id="PKZ21470.1"/>
    </source>
</evidence>
<sequence>MKSKAAVAFGPNDLRMVEVDVEDPHPGEVMVKIAHTSVCHTDIYSLSGDDPSAIFPCILGHEAAGEVVKVGEGVESVEVGDHVIPLWKPECGKCDYCQKGLNFCSAISETQGQGVMPDGTPRFSYEGKPIYHFMGTSTFSEYTVLPEIALTKIDPEVPMDEVCLLGCGVTTGIGAVRNDAAVYEKATAAVFGIGTLGLAAIQELKRTQAERIIAVDIDSNKEEVARDFGATDFINSSELDRPVQEEIIELTDGGVDFSFVCVGNTDVMNAGLEATHKGWGESVIMGVAAGNDKISTRPFQLITGRTWLGTSFGGVTGRTGLSELVEEYSEGGIDLKPFISHRIAFDDIEQAIEWQENGESLRDILTF</sequence>
<comment type="similarity">
    <text evidence="6">Belongs to the zinc-containing alcohol dehydrogenase family.</text>
</comment>
<dbReference type="GO" id="GO:0005829">
    <property type="term" value="C:cytosol"/>
    <property type="evidence" value="ECO:0007669"/>
    <property type="project" value="TreeGrafter"/>
</dbReference>
<reference evidence="10 12" key="3">
    <citation type="submission" date="2017-12" db="EMBL/GenBank/DDBJ databases">
        <title>Phylogenetic diversity of female urinary microbiome.</title>
        <authorList>
            <person name="Thomas-White K."/>
            <person name="Wolfe A.J."/>
        </authorList>
    </citation>
    <scope>NUCLEOTIDE SEQUENCE [LARGE SCALE GENOMIC DNA]</scope>
    <source>
        <strain evidence="10 12">UMB0139</strain>
    </source>
</reference>
<dbReference type="EC" id="1.1.1.284" evidence="10"/>